<feature type="region of interest" description="Disordered" evidence="1">
    <location>
        <begin position="40"/>
        <end position="145"/>
    </location>
</feature>
<evidence type="ECO:0000256" key="1">
    <source>
        <dbReference type="SAM" id="MobiDB-lite"/>
    </source>
</evidence>
<sequence>MENSERGMLDAAVSAAPWMLEDKLTAAKVAAVSPPARSLHPCRIHAGGRGRRIRGRRSPQPRRIRAAIAGSARMGRKVAAGSAAASPPADSHPSTSNMPPSRPSTHLGATGSAAPPRHSSSSLNRHRRSSSSPSHHRNRLAATPHPLIAVAIPPLCTRNHKSSLIRKMWRGKNGWTIEFAWGWRGGGSLS</sequence>
<evidence type="ECO:0000313" key="3">
    <source>
        <dbReference type="Proteomes" id="UP000008022"/>
    </source>
</evidence>
<keyword evidence="3" id="KW-1185">Reference proteome</keyword>
<evidence type="ECO:0000313" key="2">
    <source>
        <dbReference type="EnsemblPlants" id="ORUFI10G11540.1"/>
    </source>
</evidence>
<dbReference type="AlphaFoldDB" id="A0A0E0QZH9"/>
<proteinExistence type="predicted"/>
<name>A0A0E0QZH9_ORYRU</name>
<feature type="compositionally biased region" description="Low complexity" evidence="1">
    <location>
        <begin position="66"/>
        <end position="96"/>
    </location>
</feature>
<accession>A0A0E0QZH9</accession>
<dbReference type="HOGENOM" id="CLU_1505796_0_0_1"/>
<protein>
    <submittedName>
        <fullName evidence="2">Uncharacterized protein</fullName>
    </submittedName>
</protein>
<reference evidence="2" key="2">
    <citation type="submission" date="2015-06" db="UniProtKB">
        <authorList>
            <consortium name="EnsemblPlants"/>
        </authorList>
    </citation>
    <scope>IDENTIFICATION</scope>
</reference>
<dbReference type="Gramene" id="ORUFI10G11540.1">
    <property type="protein sequence ID" value="ORUFI10G11540.1"/>
    <property type="gene ID" value="ORUFI10G11540"/>
</dbReference>
<dbReference type="Proteomes" id="UP000008022">
    <property type="component" value="Unassembled WGS sequence"/>
</dbReference>
<reference evidence="3" key="1">
    <citation type="submission" date="2013-06" db="EMBL/GenBank/DDBJ databases">
        <authorList>
            <person name="Zhao Q."/>
        </authorList>
    </citation>
    <scope>NUCLEOTIDE SEQUENCE</scope>
    <source>
        <strain evidence="3">cv. W1943</strain>
    </source>
</reference>
<dbReference type="EnsemblPlants" id="ORUFI10G11540.1">
    <property type="protein sequence ID" value="ORUFI10G11540.1"/>
    <property type="gene ID" value="ORUFI10G11540"/>
</dbReference>
<feature type="compositionally biased region" description="Basic residues" evidence="1">
    <location>
        <begin position="40"/>
        <end position="65"/>
    </location>
</feature>
<feature type="compositionally biased region" description="Basic residues" evidence="1">
    <location>
        <begin position="124"/>
        <end position="139"/>
    </location>
</feature>
<organism evidence="2 3">
    <name type="scientific">Oryza rufipogon</name>
    <name type="common">Brownbeard rice</name>
    <name type="synonym">Asian wild rice</name>
    <dbReference type="NCBI Taxonomy" id="4529"/>
    <lineage>
        <taxon>Eukaryota</taxon>
        <taxon>Viridiplantae</taxon>
        <taxon>Streptophyta</taxon>
        <taxon>Embryophyta</taxon>
        <taxon>Tracheophyta</taxon>
        <taxon>Spermatophyta</taxon>
        <taxon>Magnoliopsida</taxon>
        <taxon>Liliopsida</taxon>
        <taxon>Poales</taxon>
        <taxon>Poaceae</taxon>
        <taxon>BOP clade</taxon>
        <taxon>Oryzoideae</taxon>
        <taxon>Oryzeae</taxon>
        <taxon>Oryzinae</taxon>
        <taxon>Oryza</taxon>
    </lineage>
</organism>